<feature type="compositionally biased region" description="Polar residues" evidence="3">
    <location>
        <begin position="431"/>
        <end position="456"/>
    </location>
</feature>
<dbReference type="InterPro" id="IPR008927">
    <property type="entry name" value="6-PGluconate_DH-like_C_sf"/>
</dbReference>
<feature type="region of interest" description="Disordered" evidence="3">
    <location>
        <begin position="376"/>
        <end position="456"/>
    </location>
</feature>
<dbReference type="PANTHER" id="PTHR43765:SF2">
    <property type="entry name" value="2-DEHYDROPANTOATE 2-REDUCTASE"/>
    <property type="match status" value="1"/>
</dbReference>
<dbReference type="GO" id="GO:0008677">
    <property type="term" value="F:2-dehydropantoate 2-reductase activity"/>
    <property type="evidence" value="ECO:0007669"/>
    <property type="project" value="TreeGrafter"/>
</dbReference>
<keyword evidence="2" id="KW-0560">Oxidoreductase</keyword>
<feature type="compositionally biased region" description="Basic and acidic residues" evidence="3">
    <location>
        <begin position="384"/>
        <end position="421"/>
    </location>
</feature>
<dbReference type="InterPro" id="IPR013752">
    <property type="entry name" value="KPA_reductase"/>
</dbReference>
<gene>
    <name evidence="5" type="ORF">L207DRAFT_573105</name>
</gene>
<keyword evidence="6" id="KW-1185">Reference proteome</keyword>
<evidence type="ECO:0000313" key="5">
    <source>
        <dbReference type="EMBL" id="PMD31011.1"/>
    </source>
</evidence>
<dbReference type="InterPro" id="IPR013328">
    <property type="entry name" value="6PGD_dom2"/>
</dbReference>
<dbReference type="PANTHER" id="PTHR43765">
    <property type="entry name" value="2-DEHYDROPANTOATE 2-REDUCTASE-RELATED"/>
    <property type="match status" value="1"/>
</dbReference>
<dbReference type="InterPro" id="IPR050838">
    <property type="entry name" value="Ketopantoate_reductase"/>
</dbReference>
<dbReference type="EMBL" id="KZ613964">
    <property type="protein sequence ID" value="PMD31011.1"/>
    <property type="molecule type" value="Genomic_DNA"/>
</dbReference>
<name>A0A2J6QXP2_HYAVF</name>
<dbReference type="AlphaFoldDB" id="A0A2J6QXP2"/>
<proteinExistence type="predicted"/>
<feature type="domain" description="Ketopantoate reductase C-terminal" evidence="4">
    <location>
        <begin position="234"/>
        <end position="359"/>
    </location>
</feature>
<organism evidence="5 6">
    <name type="scientific">Hyaloscypha variabilis (strain UAMH 11265 / GT02V1 / F)</name>
    <name type="common">Meliniomyces variabilis</name>
    <dbReference type="NCBI Taxonomy" id="1149755"/>
    <lineage>
        <taxon>Eukaryota</taxon>
        <taxon>Fungi</taxon>
        <taxon>Dikarya</taxon>
        <taxon>Ascomycota</taxon>
        <taxon>Pezizomycotina</taxon>
        <taxon>Leotiomycetes</taxon>
        <taxon>Helotiales</taxon>
        <taxon>Hyaloscyphaceae</taxon>
        <taxon>Hyaloscypha</taxon>
        <taxon>Hyaloscypha variabilis</taxon>
    </lineage>
</organism>
<dbReference type="STRING" id="1149755.A0A2J6QXP2"/>
<evidence type="ECO:0000256" key="1">
    <source>
        <dbReference type="ARBA" id="ARBA00022857"/>
    </source>
</evidence>
<dbReference type="GO" id="GO:0005739">
    <property type="term" value="C:mitochondrion"/>
    <property type="evidence" value="ECO:0007669"/>
    <property type="project" value="TreeGrafter"/>
</dbReference>
<evidence type="ECO:0000256" key="2">
    <source>
        <dbReference type="ARBA" id="ARBA00023002"/>
    </source>
</evidence>
<accession>A0A2J6QXP2</accession>
<reference evidence="5 6" key="1">
    <citation type="submission" date="2016-04" db="EMBL/GenBank/DDBJ databases">
        <title>A degradative enzymes factory behind the ericoid mycorrhizal symbiosis.</title>
        <authorList>
            <consortium name="DOE Joint Genome Institute"/>
            <person name="Martino E."/>
            <person name="Morin E."/>
            <person name="Grelet G."/>
            <person name="Kuo A."/>
            <person name="Kohler A."/>
            <person name="Daghino S."/>
            <person name="Barry K."/>
            <person name="Choi C."/>
            <person name="Cichocki N."/>
            <person name="Clum A."/>
            <person name="Copeland A."/>
            <person name="Hainaut M."/>
            <person name="Haridas S."/>
            <person name="Labutti K."/>
            <person name="Lindquist E."/>
            <person name="Lipzen A."/>
            <person name="Khouja H.-R."/>
            <person name="Murat C."/>
            <person name="Ohm R."/>
            <person name="Olson A."/>
            <person name="Spatafora J."/>
            <person name="Veneault-Fourrey C."/>
            <person name="Henrissat B."/>
            <person name="Grigoriev I."/>
            <person name="Martin F."/>
            <person name="Perotto S."/>
        </authorList>
    </citation>
    <scope>NUCLEOTIDE SEQUENCE [LARGE SCALE GENOMIC DNA]</scope>
    <source>
        <strain evidence="5 6">F</strain>
    </source>
</reference>
<evidence type="ECO:0000256" key="3">
    <source>
        <dbReference type="SAM" id="MobiDB-lite"/>
    </source>
</evidence>
<protein>
    <recommendedName>
        <fullName evidence="4">Ketopantoate reductase C-terminal domain-containing protein</fullName>
    </recommendedName>
</protein>
<dbReference type="Pfam" id="PF08546">
    <property type="entry name" value="ApbA_C"/>
    <property type="match status" value="1"/>
</dbReference>
<sequence>MVPRVLRQSHCHREWQENGKRMEVTGIRMEVIPHMNDPVLYPIRPGRKDFTYKSLRLEPDPRIGPQIQVLDSCDIEALNPILKLVIMDRVPLIAERLTLLRPRLLADTTILRFQTGIYLWLDLCRTIFQDLKTRPTSIPGIITHSFDSKDTHHKIRSGGYAISEESLDIRRRTKDLFTSKWNGEGNVAIGDIDSVPGYETASMLAMRRRIVRPMINTLHSCRKLVVQEKGSEAFLLWRLQRITSASILEPISTLLNCSYGNIRQGLVDDPAMREIFNRLLQEAHTFAQSFFPKISLREVYTWVWERIERSPPLTDTIASLTAGHVTNVEEINGNILRCGKECGFSCETHEQMIKLIKEKADIEAIKRQDFLDERRSRFHQAQTRSRDQSIVEREQTHTEKRKDRLQVKREKKELSQKERLGNRPMLEHFASPQTQSPGNSKISQPSKSGDAQQKAT</sequence>
<dbReference type="OrthoDB" id="73846at2759"/>
<keyword evidence="1" id="KW-0521">NADP</keyword>
<dbReference type="GO" id="GO:0050661">
    <property type="term" value="F:NADP binding"/>
    <property type="evidence" value="ECO:0007669"/>
    <property type="project" value="TreeGrafter"/>
</dbReference>
<dbReference type="Proteomes" id="UP000235786">
    <property type="component" value="Unassembled WGS sequence"/>
</dbReference>
<dbReference type="Gene3D" id="1.10.1040.10">
    <property type="entry name" value="N-(1-d-carboxylethyl)-l-norvaline Dehydrogenase, domain 2"/>
    <property type="match status" value="1"/>
</dbReference>
<evidence type="ECO:0000259" key="4">
    <source>
        <dbReference type="Pfam" id="PF08546"/>
    </source>
</evidence>
<evidence type="ECO:0000313" key="6">
    <source>
        <dbReference type="Proteomes" id="UP000235786"/>
    </source>
</evidence>
<dbReference type="SUPFAM" id="SSF48179">
    <property type="entry name" value="6-phosphogluconate dehydrogenase C-terminal domain-like"/>
    <property type="match status" value="1"/>
</dbReference>